<feature type="region of interest" description="Disordered" evidence="1">
    <location>
        <begin position="52"/>
        <end position="102"/>
    </location>
</feature>
<reference evidence="2 3" key="1">
    <citation type="submission" date="2019-06" db="EMBL/GenBank/DDBJ databases">
        <title>WGS assembly of Gossypium darwinii.</title>
        <authorList>
            <person name="Chen Z.J."/>
            <person name="Sreedasyam A."/>
            <person name="Ando A."/>
            <person name="Song Q."/>
            <person name="De L."/>
            <person name="Hulse-Kemp A."/>
            <person name="Ding M."/>
            <person name="Ye W."/>
            <person name="Kirkbride R."/>
            <person name="Jenkins J."/>
            <person name="Plott C."/>
            <person name="Lovell J."/>
            <person name="Lin Y.-M."/>
            <person name="Vaughn R."/>
            <person name="Liu B."/>
            <person name="Li W."/>
            <person name="Simpson S."/>
            <person name="Scheffler B."/>
            <person name="Saski C."/>
            <person name="Grover C."/>
            <person name="Hu G."/>
            <person name="Conover J."/>
            <person name="Carlson J."/>
            <person name="Shu S."/>
            <person name="Boston L."/>
            <person name="Williams M."/>
            <person name="Peterson D."/>
            <person name="Mcgee K."/>
            <person name="Jones D."/>
            <person name="Wendel J."/>
            <person name="Stelly D."/>
            <person name="Grimwood J."/>
            <person name="Schmutz J."/>
        </authorList>
    </citation>
    <scope>NUCLEOTIDE SEQUENCE [LARGE SCALE GENOMIC DNA]</scope>
    <source>
        <strain evidence="2">1808015.09</strain>
    </source>
</reference>
<sequence>MHTHIYVITKANFMISLYYHLNIKENMNRFQLFSLLLIILLLFTPTLREANQRNATTATSDHTSTNDGRHPRQRYQVSIGQAKQLEEKRRVPTGSNPLHNKR</sequence>
<feature type="compositionally biased region" description="Polar residues" evidence="1">
    <location>
        <begin position="93"/>
        <end position="102"/>
    </location>
</feature>
<dbReference type="AlphaFoldDB" id="A0A5D2FG86"/>
<accession>A0A5D2FG86</accession>
<evidence type="ECO:0000256" key="1">
    <source>
        <dbReference type="SAM" id="MobiDB-lite"/>
    </source>
</evidence>
<feature type="compositionally biased region" description="Polar residues" evidence="1">
    <location>
        <begin position="52"/>
        <end position="66"/>
    </location>
</feature>
<dbReference type="Proteomes" id="UP000323506">
    <property type="component" value="Chromosome A08"/>
</dbReference>
<organism evidence="2 3">
    <name type="scientific">Gossypium darwinii</name>
    <name type="common">Darwin's cotton</name>
    <name type="synonym">Gossypium barbadense var. darwinii</name>
    <dbReference type="NCBI Taxonomy" id="34276"/>
    <lineage>
        <taxon>Eukaryota</taxon>
        <taxon>Viridiplantae</taxon>
        <taxon>Streptophyta</taxon>
        <taxon>Embryophyta</taxon>
        <taxon>Tracheophyta</taxon>
        <taxon>Spermatophyta</taxon>
        <taxon>Magnoliopsida</taxon>
        <taxon>eudicotyledons</taxon>
        <taxon>Gunneridae</taxon>
        <taxon>Pentapetalae</taxon>
        <taxon>rosids</taxon>
        <taxon>malvids</taxon>
        <taxon>Malvales</taxon>
        <taxon>Malvaceae</taxon>
        <taxon>Malvoideae</taxon>
        <taxon>Gossypium</taxon>
    </lineage>
</organism>
<gene>
    <name evidence="2" type="ORF">ES288_A08G060100v1</name>
</gene>
<protein>
    <submittedName>
        <fullName evidence="2">Uncharacterized protein</fullName>
    </submittedName>
</protein>
<proteinExistence type="predicted"/>
<evidence type="ECO:0000313" key="2">
    <source>
        <dbReference type="EMBL" id="TYH05147.1"/>
    </source>
</evidence>
<keyword evidence="3" id="KW-1185">Reference proteome</keyword>
<evidence type="ECO:0000313" key="3">
    <source>
        <dbReference type="Proteomes" id="UP000323506"/>
    </source>
</evidence>
<dbReference type="EMBL" id="CM017695">
    <property type="protein sequence ID" value="TYH05147.1"/>
    <property type="molecule type" value="Genomic_DNA"/>
</dbReference>
<name>A0A5D2FG86_GOSDA</name>